<dbReference type="Proteomes" id="UP000018439">
    <property type="component" value="Chromosome"/>
</dbReference>
<accession>F3ZSL9</accession>
<sequence length="190" mass="22644">MSIKKSDVSFLTQVPSIMNQLSETFHHLQVELESYYEDLADYWADLIEENPDLEIDAERDENREIFFIDSVENECPWEDSEIELTYRIDLFNDEENPLWIEYGYYCDESQHVICFELFNYSANVIRVLKDQIETQIADKWKYGVTINSSIYLEFDITEDFSSEQIKACAEDFKTYLLTPATKEYLKQMKH</sequence>
<dbReference type="AlphaFoldDB" id="F3ZSL9"/>
<dbReference type="HOGENOM" id="CLU_1425408_0_0_10"/>
<name>F3ZSL9_9BACE</name>
<organism evidence="1 2">
    <name type="scientific">Bacteroides coprosuis DSM 18011</name>
    <dbReference type="NCBI Taxonomy" id="679937"/>
    <lineage>
        <taxon>Bacteria</taxon>
        <taxon>Pseudomonadati</taxon>
        <taxon>Bacteroidota</taxon>
        <taxon>Bacteroidia</taxon>
        <taxon>Bacteroidales</taxon>
        <taxon>Bacteroidaceae</taxon>
        <taxon>Bacteroides</taxon>
    </lineage>
</organism>
<gene>
    <name evidence="1" type="ORF">Bcop_1996</name>
</gene>
<evidence type="ECO:0000313" key="1">
    <source>
        <dbReference type="EMBL" id="EGJ72171.1"/>
    </source>
</evidence>
<proteinExistence type="predicted"/>
<dbReference type="EMBL" id="CM001167">
    <property type="protein sequence ID" value="EGJ72171.1"/>
    <property type="molecule type" value="Genomic_DNA"/>
</dbReference>
<reference evidence="1 2" key="1">
    <citation type="journal article" date="2011" name="Stand. Genomic Sci.">
        <title>Non-contiguous finished genome sequence of Bacteroides coprosuis type strain (PC139).</title>
        <authorList>
            <person name="Land M."/>
            <person name="Held B."/>
            <person name="Gronow S."/>
            <person name="Abt B."/>
            <person name="Lucas S."/>
            <person name="Del Rio T.G."/>
            <person name="Nolan M."/>
            <person name="Tice H."/>
            <person name="Cheng J.F."/>
            <person name="Pitluck S."/>
            <person name="Liolios K."/>
            <person name="Pagani I."/>
            <person name="Ivanova N."/>
            <person name="Mavromatis K."/>
            <person name="Mikhailova N."/>
            <person name="Pati A."/>
            <person name="Tapia R."/>
            <person name="Han C."/>
            <person name="Goodwin L."/>
            <person name="Chen A."/>
            <person name="Palaniappan K."/>
            <person name="Hauser L."/>
            <person name="Brambilla E.M."/>
            <person name="Rohde M."/>
            <person name="Goker M."/>
            <person name="Detter J.C."/>
            <person name="Woyke T."/>
            <person name="Bristow J."/>
            <person name="Eisen J.A."/>
            <person name="Markowitz V."/>
            <person name="Hugenholtz P."/>
            <person name="Kyrpides N.C."/>
            <person name="Klenk H.P."/>
            <person name="Lapidus A."/>
        </authorList>
    </citation>
    <scope>NUCLEOTIDE SEQUENCE</scope>
    <source>
        <strain evidence="1 2">DSM 18011</strain>
    </source>
</reference>
<protein>
    <submittedName>
        <fullName evidence="1">Uncharacterized protein</fullName>
    </submittedName>
</protein>
<keyword evidence="2" id="KW-1185">Reference proteome</keyword>
<evidence type="ECO:0000313" key="2">
    <source>
        <dbReference type="Proteomes" id="UP000018439"/>
    </source>
</evidence>